<organism evidence="7">
    <name type="scientific">Candidatus Kentrum sp. TC</name>
    <dbReference type="NCBI Taxonomy" id="2126339"/>
    <lineage>
        <taxon>Bacteria</taxon>
        <taxon>Pseudomonadati</taxon>
        <taxon>Pseudomonadota</taxon>
        <taxon>Gammaproteobacteria</taxon>
        <taxon>Candidatus Kentrum</taxon>
    </lineage>
</organism>
<protein>
    <recommendedName>
        <fullName evidence="4">Putative HNH nuclease YajD</fullName>
    </recommendedName>
</protein>
<name>A0A450YSG2_9GAMM</name>
<proteinExistence type="inferred from homology"/>
<dbReference type="CDD" id="cd00085">
    <property type="entry name" value="HNHc"/>
    <property type="match status" value="1"/>
</dbReference>
<evidence type="ECO:0000256" key="1">
    <source>
        <dbReference type="ARBA" id="ARBA00022722"/>
    </source>
</evidence>
<evidence type="ECO:0000259" key="6">
    <source>
        <dbReference type="Pfam" id="PF01844"/>
    </source>
</evidence>
<evidence type="ECO:0000256" key="4">
    <source>
        <dbReference type="ARBA" id="ARBA00040194"/>
    </source>
</evidence>
<dbReference type="PANTHER" id="PTHR41286">
    <property type="entry name" value="HNH NUCLEASE YAJD-RELATED"/>
    <property type="match status" value="1"/>
</dbReference>
<accession>A0A450YSG2</accession>
<keyword evidence="7" id="KW-0255">Endonuclease</keyword>
<dbReference type="InterPro" id="IPR002711">
    <property type="entry name" value="HNH"/>
</dbReference>
<dbReference type="EMBL" id="CAADFT010000036">
    <property type="protein sequence ID" value="VFK44478.1"/>
    <property type="molecule type" value="Genomic_DNA"/>
</dbReference>
<gene>
    <name evidence="7" type="ORF">BECKTC1821E_GA0114239_10363</name>
</gene>
<dbReference type="NCBIfam" id="NF008448">
    <property type="entry name" value="PRK11295.1"/>
    <property type="match status" value="1"/>
</dbReference>
<dbReference type="GO" id="GO:0016787">
    <property type="term" value="F:hydrolase activity"/>
    <property type="evidence" value="ECO:0007669"/>
    <property type="project" value="UniProtKB-KW"/>
</dbReference>
<dbReference type="AlphaFoldDB" id="A0A450YSG2"/>
<dbReference type="GO" id="GO:0008270">
    <property type="term" value="F:zinc ion binding"/>
    <property type="evidence" value="ECO:0007669"/>
    <property type="project" value="InterPro"/>
</dbReference>
<sequence>MSLYFRFYPMVLLSPRSGFLQPNQIIGIGFMNKKIDFRSPTGSGNAQRLDETVAKARRARDERDKGYREQSLRIHPWVCARCGRAFTRENLRELTVHHKDHNHDNNPPDGANWENLCIYCHENEHARYVDHLAGAGKGILGRGDGKTVATHKAFEGLKGLLKG</sequence>
<feature type="compositionally biased region" description="Basic and acidic residues" evidence="5">
    <location>
        <begin position="48"/>
        <end position="64"/>
    </location>
</feature>
<evidence type="ECO:0000256" key="5">
    <source>
        <dbReference type="SAM" id="MobiDB-lite"/>
    </source>
</evidence>
<evidence type="ECO:0000313" key="7">
    <source>
        <dbReference type="EMBL" id="VFK44478.1"/>
    </source>
</evidence>
<dbReference type="GO" id="GO:0004519">
    <property type="term" value="F:endonuclease activity"/>
    <property type="evidence" value="ECO:0007669"/>
    <property type="project" value="UniProtKB-KW"/>
</dbReference>
<feature type="domain" description="HNH" evidence="6">
    <location>
        <begin position="79"/>
        <end position="127"/>
    </location>
</feature>
<keyword evidence="1" id="KW-0540">Nuclease</keyword>
<keyword evidence="2" id="KW-0378">Hydrolase</keyword>
<evidence type="ECO:0000256" key="3">
    <source>
        <dbReference type="ARBA" id="ARBA00038412"/>
    </source>
</evidence>
<dbReference type="Pfam" id="PF01844">
    <property type="entry name" value="HNH"/>
    <property type="match status" value="1"/>
</dbReference>
<evidence type="ECO:0000256" key="2">
    <source>
        <dbReference type="ARBA" id="ARBA00022801"/>
    </source>
</evidence>
<reference evidence="7" key="1">
    <citation type="submission" date="2019-02" db="EMBL/GenBank/DDBJ databases">
        <authorList>
            <person name="Gruber-Vodicka R. H."/>
            <person name="Seah K. B. B."/>
        </authorList>
    </citation>
    <scope>NUCLEOTIDE SEQUENCE</scope>
    <source>
        <strain evidence="7">BECK_BZ125</strain>
    </source>
</reference>
<feature type="region of interest" description="Disordered" evidence="5">
    <location>
        <begin position="39"/>
        <end position="64"/>
    </location>
</feature>
<dbReference type="PANTHER" id="PTHR41286:SF1">
    <property type="entry name" value="HNH NUCLEASE YAJD-RELATED"/>
    <property type="match status" value="1"/>
</dbReference>
<dbReference type="GO" id="GO:0003676">
    <property type="term" value="F:nucleic acid binding"/>
    <property type="evidence" value="ECO:0007669"/>
    <property type="project" value="InterPro"/>
</dbReference>
<dbReference type="GO" id="GO:0005829">
    <property type="term" value="C:cytosol"/>
    <property type="evidence" value="ECO:0007669"/>
    <property type="project" value="TreeGrafter"/>
</dbReference>
<dbReference type="InterPro" id="IPR003615">
    <property type="entry name" value="HNH_nuc"/>
</dbReference>
<comment type="similarity">
    <text evidence="3">Belongs to the HNH nuclease family.</text>
</comment>